<feature type="transmembrane region" description="Helical" evidence="7">
    <location>
        <begin position="286"/>
        <end position="306"/>
    </location>
</feature>
<dbReference type="Proteomes" id="UP000660745">
    <property type="component" value="Unassembled WGS sequence"/>
</dbReference>
<comment type="subcellular location">
    <subcellularLocation>
        <location evidence="1">Cell membrane</location>
        <topology evidence="1">Lipid-anchor</topology>
    </subcellularLocation>
</comment>
<reference evidence="9" key="2">
    <citation type="submission" date="2020-09" db="EMBL/GenBank/DDBJ databases">
        <authorList>
            <person name="Sun Q."/>
            <person name="Zhou Y."/>
        </authorList>
    </citation>
    <scope>NUCLEOTIDE SEQUENCE</scope>
    <source>
        <strain evidence="9">CGMCC 4.7430</strain>
    </source>
</reference>
<dbReference type="Pfam" id="PF02608">
    <property type="entry name" value="Bmp"/>
    <property type="match status" value="1"/>
</dbReference>
<proteinExistence type="inferred from homology"/>
<dbReference type="EMBL" id="BMNK01000009">
    <property type="protein sequence ID" value="GGP11043.1"/>
    <property type="molecule type" value="Genomic_DNA"/>
</dbReference>
<evidence type="ECO:0000256" key="5">
    <source>
        <dbReference type="ARBA" id="ARBA00023136"/>
    </source>
</evidence>
<reference evidence="9" key="1">
    <citation type="journal article" date="2014" name="Int. J. Syst. Evol. Microbiol.">
        <title>Complete genome sequence of Corynebacterium casei LMG S-19264T (=DSM 44701T), isolated from a smear-ripened cheese.</title>
        <authorList>
            <consortium name="US DOE Joint Genome Institute (JGI-PGF)"/>
            <person name="Walter F."/>
            <person name="Albersmeier A."/>
            <person name="Kalinowski J."/>
            <person name="Ruckert C."/>
        </authorList>
    </citation>
    <scope>NUCLEOTIDE SEQUENCE</scope>
    <source>
        <strain evidence="9">CGMCC 4.7430</strain>
    </source>
</reference>
<evidence type="ECO:0000256" key="3">
    <source>
        <dbReference type="ARBA" id="ARBA00022475"/>
    </source>
</evidence>
<sequence length="621" mass="65864">MPKLRPDEPEWLGAYRVLGRLGEGGQGTVYLAEAPEGGRVAVKVLHLHHALDETAHRRFVREVEAARRVAAFSTARVIEVDMAGDRPYIVSEYVEGVSLDVRVRERGALGEDELVRLALGTANALAAIHAAGVVHRDFKPSNVLLGPDGPRVIDFGIARAFDSFTVTSSGIIGTPTYMSPEQISDMPVRAAADIFSWASTMVFAATGRPLFQNNGVPAVLYSILTSAPDLTGVPAVLRPLLERCLDKDPDRRPSAADIMLHLVGQTPARSDETTFPIGPRRRRRRAVVASAGVVLAVAISAGVWLWPSASSRPPPATASKVGFVMDVGGRHDGWFNESALPGIARAQDELGLSVSEVEAVAGESEAVKAERLRSLARSGHDPILAIGFPYSQAVRVVAAEFPKVRFAIVDSRETMGPNVTNLVFNEQEAGYLAGAVAALTATKKTVGFIGAVKGEPEVERVAAGFAAGVKAVDADIRIATAYVSVAPDYSGYDDRGKAEALAGRLFRAGGEVVFQAADNSNQGITRAAHDAGALVIGADADESKGVDEELRQVFVTSIVKRIDVVVLDYLRSAAAGRVQSGQKEYGVRAGVIDYLPAGTGLTAIRARLDEIKRRVADGGVS</sequence>
<evidence type="ECO:0000256" key="7">
    <source>
        <dbReference type="SAM" id="Phobius"/>
    </source>
</evidence>
<dbReference type="SUPFAM" id="SSF53822">
    <property type="entry name" value="Periplasmic binding protein-like I"/>
    <property type="match status" value="1"/>
</dbReference>
<evidence type="ECO:0000256" key="2">
    <source>
        <dbReference type="ARBA" id="ARBA00008610"/>
    </source>
</evidence>
<comment type="similarity">
    <text evidence="2">Belongs to the BMP lipoprotein family.</text>
</comment>
<dbReference type="Gene3D" id="1.10.510.10">
    <property type="entry name" value="Transferase(Phosphotransferase) domain 1"/>
    <property type="match status" value="1"/>
</dbReference>
<keyword evidence="4" id="KW-0732">Signal</keyword>
<dbReference type="InterPro" id="IPR008271">
    <property type="entry name" value="Ser/Thr_kinase_AS"/>
</dbReference>
<name>A0A918E892_9ACTN</name>
<evidence type="ECO:0000313" key="10">
    <source>
        <dbReference type="Proteomes" id="UP000660745"/>
    </source>
</evidence>
<keyword evidence="5 7" id="KW-0472">Membrane</keyword>
<dbReference type="CDD" id="cd14014">
    <property type="entry name" value="STKc_PknB_like"/>
    <property type="match status" value="1"/>
</dbReference>
<gene>
    <name evidence="9" type="ORF">GCM10012278_53110</name>
</gene>
<dbReference type="InterPro" id="IPR000719">
    <property type="entry name" value="Prot_kinase_dom"/>
</dbReference>
<dbReference type="InterPro" id="IPR050957">
    <property type="entry name" value="BMP_lipoprotein"/>
</dbReference>
<dbReference type="RefSeq" id="WP_189141415.1">
    <property type="nucleotide sequence ID" value="NZ_BMNK01000009.1"/>
</dbReference>
<dbReference type="CDD" id="cd06354">
    <property type="entry name" value="PBP1_PrnA-like"/>
    <property type="match status" value="1"/>
</dbReference>
<dbReference type="Gene3D" id="3.40.50.2300">
    <property type="match status" value="2"/>
</dbReference>
<evidence type="ECO:0000313" key="9">
    <source>
        <dbReference type="EMBL" id="GGP11043.1"/>
    </source>
</evidence>
<keyword evidence="7" id="KW-0812">Transmembrane</keyword>
<evidence type="ECO:0000256" key="1">
    <source>
        <dbReference type="ARBA" id="ARBA00004193"/>
    </source>
</evidence>
<organism evidence="9 10">
    <name type="scientific">Nonomuraea glycinis</name>
    <dbReference type="NCBI Taxonomy" id="2047744"/>
    <lineage>
        <taxon>Bacteria</taxon>
        <taxon>Bacillati</taxon>
        <taxon>Actinomycetota</taxon>
        <taxon>Actinomycetes</taxon>
        <taxon>Streptosporangiales</taxon>
        <taxon>Streptosporangiaceae</taxon>
        <taxon>Nonomuraea</taxon>
    </lineage>
</organism>
<evidence type="ECO:0000259" key="8">
    <source>
        <dbReference type="PROSITE" id="PS50011"/>
    </source>
</evidence>
<accession>A0A918E892</accession>
<dbReference type="InterPro" id="IPR028082">
    <property type="entry name" value="Peripla_BP_I"/>
</dbReference>
<keyword evidence="10" id="KW-1185">Reference proteome</keyword>
<dbReference type="AlphaFoldDB" id="A0A918E892"/>
<evidence type="ECO:0000256" key="4">
    <source>
        <dbReference type="ARBA" id="ARBA00022729"/>
    </source>
</evidence>
<feature type="domain" description="Protein kinase" evidence="8">
    <location>
        <begin position="15"/>
        <end position="264"/>
    </location>
</feature>
<keyword evidence="7" id="KW-1133">Transmembrane helix</keyword>
<dbReference type="InterPro" id="IPR011009">
    <property type="entry name" value="Kinase-like_dom_sf"/>
</dbReference>
<dbReference type="GO" id="GO:0005886">
    <property type="term" value="C:plasma membrane"/>
    <property type="evidence" value="ECO:0007669"/>
    <property type="project" value="UniProtKB-SubCell"/>
</dbReference>
<keyword evidence="3" id="KW-1003">Cell membrane</keyword>
<dbReference type="SUPFAM" id="SSF56112">
    <property type="entry name" value="Protein kinase-like (PK-like)"/>
    <property type="match status" value="1"/>
</dbReference>
<protein>
    <recommendedName>
        <fullName evidence="8">Protein kinase domain-containing protein</fullName>
    </recommendedName>
</protein>
<evidence type="ECO:0000256" key="6">
    <source>
        <dbReference type="ARBA" id="ARBA00023288"/>
    </source>
</evidence>
<dbReference type="Pfam" id="PF00069">
    <property type="entry name" value="Pkinase"/>
    <property type="match status" value="1"/>
</dbReference>
<dbReference type="PROSITE" id="PS00108">
    <property type="entry name" value="PROTEIN_KINASE_ST"/>
    <property type="match status" value="1"/>
</dbReference>
<dbReference type="GO" id="GO:0005524">
    <property type="term" value="F:ATP binding"/>
    <property type="evidence" value="ECO:0007669"/>
    <property type="project" value="InterPro"/>
</dbReference>
<dbReference type="Gene3D" id="3.30.200.20">
    <property type="entry name" value="Phosphorylase Kinase, domain 1"/>
    <property type="match status" value="1"/>
</dbReference>
<dbReference type="PANTHER" id="PTHR34296:SF2">
    <property type="entry name" value="ABC TRANSPORTER GUANOSINE-BINDING PROTEIN NUPN"/>
    <property type="match status" value="1"/>
</dbReference>
<dbReference type="PROSITE" id="PS50011">
    <property type="entry name" value="PROTEIN_KINASE_DOM"/>
    <property type="match status" value="1"/>
</dbReference>
<comment type="caution">
    <text evidence="9">The sequence shown here is derived from an EMBL/GenBank/DDBJ whole genome shotgun (WGS) entry which is preliminary data.</text>
</comment>
<keyword evidence="6" id="KW-0449">Lipoprotein</keyword>
<dbReference type="GO" id="GO:0004672">
    <property type="term" value="F:protein kinase activity"/>
    <property type="evidence" value="ECO:0007669"/>
    <property type="project" value="InterPro"/>
</dbReference>
<dbReference type="InterPro" id="IPR003760">
    <property type="entry name" value="PnrA-like"/>
</dbReference>
<dbReference type="PANTHER" id="PTHR34296">
    <property type="entry name" value="TRANSCRIPTIONAL ACTIVATOR PROTEIN MED"/>
    <property type="match status" value="1"/>
</dbReference>